<evidence type="ECO:0000313" key="3">
    <source>
        <dbReference type="EMBL" id="ADH64213.1"/>
    </source>
</evidence>
<keyword evidence="1" id="KW-0812">Transmembrane</keyword>
<feature type="transmembrane region" description="Helical" evidence="1">
    <location>
        <begin position="314"/>
        <end position="335"/>
    </location>
</feature>
<evidence type="ECO:0000259" key="2">
    <source>
        <dbReference type="Pfam" id="PF04235"/>
    </source>
</evidence>
<feature type="transmembrane region" description="Helical" evidence="1">
    <location>
        <begin position="188"/>
        <end position="208"/>
    </location>
</feature>
<evidence type="ECO:0000256" key="1">
    <source>
        <dbReference type="SAM" id="Phobius"/>
    </source>
</evidence>
<dbReference type="OrthoDB" id="9807744at2"/>
<dbReference type="Pfam" id="PF04235">
    <property type="entry name" value="DUF418"/>
    <property type="match status" value="1"/>
</dbReference>
<feature type="transmembrane region" description="Helical" evidence="1">
    <location>
        <begin position="220"/>
        <end position="240"/>
    </location>
</feature>
<feature type="transmembrane region" description="Helical" evidence="1">
    <location>
        <begin position="289"/>
        <end position="308"/>
    </location>
</feature>
<keyword evidence="4" id="KW-1185">Reference proteome</keyword>
<dbReference type="Proteomes" id="UP000001916">
    <property type="component" value="Chromosome"/>
</dbReference>
<dbReference type="InterPro" id="IPR052529">
    <property type="entry name" value="Bact_Transport_Assoc"/>
</dbReference>
<feature type="transmembrane region" description="Helical" evidence="1">
    <location>
        <begin position="252"/>
        <end position="269"/>
    </location>
</feature>
<dbReference type="RefSeq" id="WP_013158757.1">
    <property type="nucleotide sequence ID" value="NC_014212.1"/>
</dbReference>
<sequence length="364" mass="40931">MVTPARERDAFLDALRGFALFGILVVNLEAFADPFYSVSHSGEPLDDLGRAIITFFCSGKFYTIFATLFGLGLAWQAARLRAMGLDPQPVLRRRLRWLLGAGAVHGIVLFSGDILGTYAVLGLFALRYLERPYLLRTALAYYAFGVALLAGLSFWFGARGLSPDAAIYASGSFAEVSRVRLWDWLWNTGWSIVLGFEIVGLMLFGFYLFEHWQRFSAVTLRRGILLGLVLGIPVNAYDIWAGPHYLEPLRGLGGLAFAVVYAGLIRLYWDRLRWLHPLQYAGRMPLTNYLLQSLVMSTVFYGYGLGLYGQVSPLLFPLIAVGFVALQVLLSRWWLERFHQGPLERLWRKYTYAGLQSNAEAGSR</sequence>
<name>D7BA78_ALLS1</name>
<organism evidence="3 4">
    <name type="scientific">Allomeiothermus silvanus (strain ATCC 700542 / DSM 9946 / NBRC 106475 / NCIMB 13440 / VI-R2)</name>
    <name type="common">Thermus silvanus</name>
    <dbReference type="NCBI Taxonomy" id="526227"/>
    <lineage>
        <taxon>Bacteria</taxon>
        <taxon>Thermotogati</taxon>
        <taxon>Deinococcota</taxon>
        <taxon>Deinococci</taxon>
        <taxon>Thermales</taxon>
        <taxon>Thermaceae</taxon>
        <taxon>Allomeiothermus</taxon>
    </lineage>
</organism>
<dbReference type="eggNOG" id="COG2311">
    <property type="taxonomic scope" value="Bacteria"/>
</dbReference>
<reference evidence="3 4" key="1">
    <citation type="journal article" date="2010" name="Stand. Genomic Sci.">
        <title>Complete genome sequence of Meiothermus silvanus type strain (VI-R2).</title>
        <authorList>
            <person name="Sikorski J."/>
            <person name="Tindall B.J."/>
            <person name="Lowry S."/>
            <person name="Lucas S."/>
            <person name="Nolan M."/>
            <person name="Copeland A."/>
            <person name="Glavina Del Rio T."/>
            <person name="Tice H."/>
            <person name="Cheng J.F."/>
            <person name="Han C."/>
            <person name="Pitluck S."/>
            <person name="Liolios K."/>
            <person name="Ivanova N."/>
            <person name="Mavromatis K."/>
            <person name="Mikhailova N."/>
            <person name="Pati A."/>
            <person name="Goodwin L."/>
            <person name="Chen A."/>
            <person name="Palaniappan K."/>
            <person name="Land M."/>
            <person name="Hauser L."/>
            <person name="Chang Y.J."/>
            <person name="Jeffries C.D."/>
            <person name="Rohde M."/>
            <person name="Goker M."/>
            <person name="Woyke T."/>
            <person name="Bristow J."/>
            <person name="Eisen J.A."/>
            <person name="Markowitz V."/>
            <person name="Hugenholtz P."/>
            <person name="Kyrpides N.C."/>
            <person name="Klenk H.P."/>
            <person name="Lapidus A."/>
        </authorList>
    </citation>
    <scope>NUCLEOTIDE SEQUENCE [LARGE SCALE GENOMIC DNA]</scope>
    <source>
        <strain evidence="4">ATCC 700542 / DSM 9946 / VI-R2</strain>
    </source>
</reference>
<dbReference type="KEGG" id="msv:Mesil_2355"/>
<dbReference type="AlphaFoldDB" id="D7BA78"/>
<dbReference type="PANTHER" id="PTHR30590">
    <property type="entry name" value="INNER MEMBRANE PROTEIN"/>
    <property type="match status" value="1"/>
</dbReference>
<protein>
    <recommendedName>
        <fullName evidence="2">DUF418 domain-containing protein</fullName>
    </recommendedName>
</protein>
<dbReference type="HOGENOM" id="CLU_039610_0_0_0"/>
<dbReference type="PANTHER" id="PTHR30590:SF2">
    <property type="entry name" value="INNER MEMBRANE PROTEIN"/>
    <property type="match status" value="1"/>
</dbReference>
<feature type="transmembrane region" description="Helical" evidence="1">
    <location>
        <begin position="97"/>
        <end position="126"/>
    </location>
</feature>
<accession>D7BA78</accession>
<feature type="domain" description="DUF418" evidence="2">
    <location>
        <begin position="218"/>
        <end position="353"/>
    </location>
</feature>
<dbReference type="InterPro" id="IPR007349">
    <property type="entry name" value="DUF418"/>
</dbReference>
<keyword evidence="1" id="KW-0472">Membrane</keyword>
<gene>
    <name evidence="3" type="ordered locus">Mesil_2355</name>
</gene>
<feature type="transmembrane region" description="Helical" evidence="1">
    <location>
        <begin position="52"/>
        <end position="76"/>
    </location>
</feature>
<dbReference type="EMBL" id="CP002042">
    <property type="protein sequence ID" value="ADH64213.1"/>
    <property type="molecule type" value="Genomic_DNA"/>
</dbReference>
<keyword evidence="1" id="KW-1133">Transmembrane helix</keyword>
<feature type="transmembrane region" description="Helical" evidence="1">
    <location>
        <begin position="138"/>
        <end position="158"/>
    </location>
</feature>
<proteinExistence type="predicted"/>
<evidence type="ECO:0000313" key="4">
    <source>
        <dbReference type="Proteomes" id="UP000001916"/>
    </source>
</evidence>